<evidence type="ECO:0000313" key="4">
    <source>
        <dbReference type="Proteomes" id="UP000254939"/>
    </source>
</evidence>
<dbReference type="GO" id="GO:0004197">
    <property type="term" value="F:cysteine-type endopeptidase activity"/>
    <property type="evidence" value="ECO:0007669"/>
    <property type="project" value="InterPro"/>
</dbReference>
<dbReference type="EMBL" id="NAAC01000031">
    <property type="protein sequence ID" value="RDJ05605.1"/>
    <property type="molecule type" value="Genomic_DNA"/>
</dbReference>
<dbReference type="PANTHER" id="PTHR23150">
    <property type="entry name" value="SULFATASE MODIFYING FACTOR 1, 2"/>
    <property type="match status" value="1"/>
</dbReference>
<name>A0A370KJH4_9HYPH</name>
<dbReference type="GO" id="GO:0006508">
    <property type="term" value="P:proteolysis"/>
    <property type="evidence" value="ECO:0007669"/>
    <property type="project" value="InterPro"/>
</dbReference>
<dbReference type="SUPFAM" id="SSF56436">
    <property type="entry name" value="C-type lectin-like"/>
    <property type="match status" value="1"/>
</dbReference>
<dbReference type="InterPro" id="IPR051043">
    <property type="entry name" value="Sulfatase_Mod_Factor_Kinase"/>
</dbReference>
<feature type="domain" description="Peptidase C14 caspase" evidence="1">
    <location>
        <begin position="4"/>
        <end position="241"/>
    </location>
</feature>
<dbReference type="InterPro" id="IPR005532">
    <property type="entry name" value="SUMF_dom"/>
</dbReference>
<feature type="domain" description="Sulfatase-modifying factor enzyme-like" evidence="2">
    <location>
        <begin position="392"/>
        <end position="654"/>
    </location>
</feature>
<evidence type="ECO:0000259" key="1">
    <source>
        <dbReference type="Pfam" id="PF00656"/>
    </source>
</evidence>
<reference evidence="3 4" key="1">
    <citation type="submission" date="2017-03" db="EMBL/GenBank/DDBJ databases">
        <title>Genome analysis of Rhizobial strains effectives or ineffectives for nitrogen fixation isolated from bean seeds.</title>
        <authorList>
            <person name="Peralta H."/>
            <person name="Aguilar-Vera A."/>
            <person name="Mora Y."/>
            <person name="Vargas-Lagunas C."/>
            <person name="Girard L."/>
            <person name="Mora J."/>
        </authorList>
    </citation>
    <scope>NUCLEOTIDE SEQUENCE [LARGE SCALE GENOMIC DNA]</scope>
    <source>
        <strain evidence="3 4">CCGM3</strain>
    </source>
</reference>
<dbReference type="AlphaFoldDB" id="A0A370KJH4"/>
<organism evidence="3 4">
    <name type="scientific">Rhizobium grahamii</name>
    <dbReference type="NCBI Taxonomy" id="1120045"/>
    <lineage>
        <taxon>Bacteria</taxon>
        <taxon>Pseudomonadati</taxon>
        <taxon>Pseudomonadota</taxon>
        <taxon>Alphaproteobacteria</taxon>
        <taxon>Hyphomicrobiales</taxon>
        <taxon>Rhizobiaceae</taxon>
        <taxon>Rhizobium/Agrobacterium group</taxon>
        <taxon>Rhizobium</taxon>
    </lineage>
</organism>
<dbReference type="Pfam" id="PF03781">
    <property type="entry name" value="FGE-sulfatase"/>
    <property type="match status" value="1"/>
</dbReference>
<dbReference type="InterPro" id="IPR042095">
    <property type="entry name" value="SUMF_sf"/>
</dbReference>
<dbReference type="PANTHER" id="PTHR23150:SF19">
    <property type="entry name" value="FORMYLGLYCINE-GENERATING ENZYME"/>
    <property type="match status" value="1"/>
</dbReference>
<dbReference type="SUPFAM" id="SSF52129">
    <property type="entry name" value="Caspase-like"/>
    <property type="match status" value="1"/>
</dbReference>
<dbReference type="GO" id="GO:0120147">
    <property type="term" value="F:formylglycine-generating oxidase activity"/>
    <property type="evidence" value="ECO:0007669"/>
    <property type="project" value="TreeGrafter"/>
</dbReference>
<sequence>MSENWAICVGINRYDNIKPLAYARQDAEAIADFFSKAAGFKGVYSFAEDAPPIAADFGQSLQSSPTFINLRRFLRVRFEERFLQPSDNIWFFFAGHGKRVREQDYLLPLDVDPGNVEETGIPVRYVVERLRRSGAENVILLLDACRNEGSRDGQGAGLQKIKGTVTLSSCSAAEFSYEIEELSHGAFTYGLLEALQIQGKSSCATVERLDNYLQTRVPEICRLYGKPVQTPCTFAEPLSKRNFILLPAAARAEDIAALKIDAFQAETIDDFLLAEQLWWRILAVDPADMDARAGIKRVGEALRDRGKKNPWWQTITRRQVLTSAGGGLAMAGGIAGWRAWNAMGGLRPKAFERLTEFVIVETVDARGDPQPIARRKISYFVEQIGQNARMELSLLPGGDFPMGSAIGEFPNKMSERLRASPMRVRPFAISRTAVSQKQWLAVQDLHPEIVDRAISTDPSSFKGDNLPVETVSWQDATEFCSRLSAITGRLYRLPTEAEWEYACRAGSTTAFHFGPTLTDSLANYCGTGGAVCGTSFTREVSSLDYDGVKYPDGGYENGPSGGFLGKTTPVRSYPPNAFGLFQMHGNVWEHCLDNWAPDLDRLPDDGGAFEVGGTDLRVLRGGAWSHNPALCRSASRDRMAEATSGWEGRVGFRPVCELNGE</sequence>
<dbReference type="Gene3D" id="3.90.1580.10">
    <property type="entry name" value="paralog of FGE (formylglycine-generating enzyme)"/>
    <property type="match status" value="1"/>
</dbReference>
<gene>
    <name evidence="3" type="ORF">B5K06_24390</name>
</gene>
<comment type="caution">
    <text evidence="3">The sequence shown here is derived from an EMBL/GenBank/DDBJ whole genome shotgun (WGS) entry which is preliminary data.</text>
</comment>
<dbReference type="InterPro" id="IPR029030">
    <property type="entry name" value="Caspase-like_dom_sf"/>
</dbReference>
<dbReference type="OrthoDB" id="9768004at2"/>
<proteinExistence type="predicted"/>
<evidence type="ECO:0000259" key="2">
    <source>
        <dbReference type="Pfam" id="PF03781"/>
    </source>
</evidence>
<protein>
    <submittedName>
        <fullName evidence="3">Uncharacterized protein</fullName>
    </submittedName>
</protein>
<dbReference type="Pfam" id="PF00656">
    <property type="entry name" value="Peptidase_C14"/>
    <property type="match status" value="1"/>
</dbReference>
<evidence type="ECO:0000313" key="3">
    <source>
        <dbReference type="EMBL" id="RDJ05605.1"/>
    </source>
</evidence>
<dbReference type="Proteomes" id="UP000254939">
    <property type="component" value="Unassembled WGS sequence"/>
</dbReference>
<dbReference type="Gene3D" id="3.40.50.1460">
    <property type="match status" value="1"/>
</dbReference>
<dbReference type="InterPro" id="IPR016187">
    <property type="entry name" value="CTDL_fold"/>
</dbReference>
<dbReference type="RefSeq" id="WP_114714880.1">
    <property type="nucleotide sequence ID" value="NZ_KZ857266.1"/>
</dbReference>
<accession>A0A370KJH4</accession>
<dbReference type="InterPro" id="IPR011600">
    <property type="entry name" value="Pept_C14_caspase"/>
</dbReference>